<feature type="region of interest" description="Disordered" evidence="6">
    <location>
        <begin position="1988"/>
        <end position="2037"/>
    </location>
</feature>
<dbReference type="PROSITE" id="PS50157">
    <property type="entry name" value="ZINC_FINGER_C2H2_2"/>
    <property type="match status" value="17"/>
</dbReference>
<keyword evidence="9" id="KW-1185">Reference proteome</keyword>
<feature type="region of interest" description="Disordered" evidence="6">
    <location>
        <begin position="1651"/>
        <end position="1686"/>
    </location>
</feature>
<dbReference type="GeneID" id="578691"/>
<sequence length="2107" mass="231885">MTEPSCVYIYDAYMQIRGSSSSSSLIMMYLEGEGTGRGKKAKSEPASEVTRRSSVKGRQSVDRKQPPARSVNGHSRERPTAKRRNSLAKDKKTQVQKRSTATTKSDLQNGDVHEPQVTRKSSKKTNADVVVKKEQEEKEQEEKEQEEKEQEGKEQEKEQEGKEQEKEQEGKEQDGIEQDVNGKIVDGVKPCDTATPEHASSRNADDDDDAATTVDDLQDSSVGNAGCPVSEAELAGGESALGGGGTTAGVDQVASSQQPMTGVGAMERGQNPTEEGEDGDTKLDDEAETSSSSMSVLQENDAIPGDQVDFLSAKAAAAAVVSGVALATAVLMEDELSNASSFGSGSMRGFEETGRGESATWSDRCLNQEGETQNGVDGGSLKARATSPTSSLSNDSTPSKNSMKRRRPFECPESLTCQVCNIDFVNAHELTLHVRTHNAASSHSCTMCGKKLSSTSSLDRHMLIHSGERPFTCPLCAMSFTTNGNMHRHLRTHEKGGELPPPDYVVKHDYAKPRKRVPSRRLIENLDMEGGSPQRDGQPAKKRAHHGEKKSSEKKLMVERKRPLNLSMKVVKSSDEAISDEPMDLSSGETHTHVSESIDEEKKIEEELSCPICGKTFLCRNGLQTHVEQHPNKVLECMICNATFRNQKGLRMHVHMAHRRSKAPSPITTGEKEFSSMAELGFAEFSSPKFALIAQLWCEKNSPRTTDMDSIYACKDCNKSFPCQSALNLHHEKSHSIIGDEEMYADSENIELSNEDVSRDEFLAALNLKPISPPQSPQKVPQTSPNKSPQKSKDNDKAESSRPAPILNSMLSRPSLASPEKAKSSLLQQHLQASPLLAMKHFSNPLGAQVHIAQTKSTPMKHSPVKGVTAGSVPQIKSEMDVAEGSESRIESAVEPKSGDVAMEMHTPREFANQNNSTAEVPENQAGDITAAEAEGDFVASLEEIEEEPCDLSNANKKKGTHTCKYCKKVFPFSSTLKVHTRSHMGLMPYKCMLCDYASADKSTLVRHMRTHSGERPYSCKVCDFAFTTKANCERHVRKRHNKNTKEEAEEVILHNPSPKHDDEGKYSSPCTVCKICDRDFKFFRDLQNHLRVHEKTPQKPFTCTKCQVGFSSLSNCARHIMRRHEEVKADEVETYITVFQHEDEKNAPIIKVPKFIKSESRSVTPVLDTEGEQVEPLDFSLKKSPENGSTVARVGQRRTSIFTEDTPIDLSMPKSALPLNFSVKPANSLGLHRFKEVYHKFYDEGSDALMCPHCPLHFKRGSHLKSHIRSHTNERPYRCHLCQAAFTMKANLEAHIVRRHNNSDECESQQSFIPKSATPMQFKLMAKSSSGHRFTSRASKTAVPLISPNTPVGASQQIKLGPSPHNSVGSDSSGELASVSKMLAATDSNQFKLFLSPPESRSPLTVSEIFRETDDDYRDEESQEMFTNVKEPPEVRLDRIQNGNVFYQDNVSDTMDLSMSVKVEEPELDQSFADDELGGPLQIVEDEKATDDSEKDIKEDKKERRGTKFESKQCCPYCGRRFPWISSLRRHILTHTGLKPYQCPQCGANFSTKSNCERHIVRRHGGARPGSLGGSVPGGQDHPFMCPECKGFKCTTRTQLQGHYEQNHPQIDFAGIYPEAKKVASTSVDIVNQQLDAKLASEAPLCLTVDNSNGEKSNDEDTTQSEDIPADLSTTHSKSQKKSKGVPLKVKMFTGKGVVKVGAVNEKSTNILGEDEGATTNQGSMVEDEARDSLAEEVSQGLGEEEGEDVDEVLEEEGMEGIQHSGDDVDETEPQLAAAAGLSSSNSRPRSKGKKNRARFECTQCCKRFKTAATLEKHEKVHEVEHPFHCTDCKATFTTKFNCHRHMMKLHKKSREEMANWSLKEDGSGSIKNSVMNGDNGQQVSEGNHQAKQELDDMSHISLNLGDSVSALGESNKGSRNGTPVPFRLGQKGKKRPSMAQLVKMTKSPKLDEALRTGAVQDLQGSTDKLMAVENWLNSDLDLQNGQMNGYGTDDEINYDGAIPILNPESPTSTQESQRNSATSANPSGSRKPTQQQGLYVSSFLEDEDSLVAQDVANPSDVFSGGQGEEKNDIISNLLGIQDSSVLDQMLESADSAARLLGVSNG</sequence>
<dbReference type="InParanoid" id="A0A7M7N4I2"/>
<dbReference type="Pfam" id="PF13894">
    <property type="entry name" value="zf-C2H2_4"/>
    <property type="match status" value="1"/>
</dbReference>
<dbReference type="FunFam" id="3.30.160.60:FF:000100">
    <property type="entry name" value="Zinc finger 45-like"/>
    <property type="match status" value="1"/>
</dbReference>
<evidence type="ECO:0000256" key="5">
    <source>
        <dbReference type="PROSITE-ProRule" id="PRU00042"/>
    </source>
</evidence>
<keyword evidence="1" id="KW-0479">Metal-binding</keyword>
<dbReference type="InterPro" id="IPR052795">
    <property type="entry name" value="RREB1"/>
</dbReference>
<feature type="region of interest" description="Disordered" evidence="6">
    <location>
        <begin position="1471"/>
        <end position="1505"/>
    </location>
</feature>
<feature type="compositionally biased region" description="Basic and acidic residues" evidence="6">
    <location>
        <begin position="1486"/>
        <end position="1505"/>
    </location>
</feature>
<feature type="domain" description="C2H2-type" evidence="7">
    <location>
        <begin position="635"/>
        <end position="663"/>
    </location>
</feature>
<feature type="domain" description="C2H2-type" evidence="7">
    <location>
        <begin position="443"/>
        <end position="470"/>
    </location>
</feature>
<feature type="domain" description="C2H2-type" evidence="7">
    <location>
        <begin position="712"/>
        <end position="736"/>
    </location>
</feature>
<feature type="compositionally biased region" description="Polar residues" evidence="6">
    <location>
        <begin position="2010"/>
        <end position="2037"/>
    </location>
</feature>
<keyword evidence="2" id="KW-0677">Repeat</keyword>
<feature type="domain" description="C2H2-type" evidence="7">
    <location>
        <begin position="471"/>
        <end position="493"/>
    </location>
</feature>
<dbReference type="GO" id="GO:0006357">
    <property type="term" value="P:regulation of transcription by RNA polymerase II"/>
    <property type="evidence" value="ECO:0000318"/>
    <property type="project" value="GO_Central"/>
</dbReference>
<dbReference type="PANTHER" id="PTHR46451:SF1">
    <property type="entry name" value="RAS-RESPONSIVE ELEMENT-BINDING PROTEIN 1"/>
    <property type="match status" value="1"/>
</dbReference>
<dbReference type="PROSITE" id="PS00028">
    <property type="entry name" value="ZINC_FINGER_C2H2_1"/>
    <property type="match status" value="16"/>
</dbReference>
<evidence type="ECO:0000256" key="1">
    <source>
        <dbReference type="ARBA" id="ARBA00022723"/>
    </source>
</evidence>
<name>A0A7M7N4I2_STRPU</name>
<dbReference type="GO" id="GO:0000978">
    <property type="term" value="F:RNA polymerase II cis-regulatory region sequence-specific DNA binding"/>
    <property type="evidence" value="ECO:0000318"/>
    <property type="project" value="GO_Central"/>
</dbReference>
<dbReference type="OMA" id="SLVFKCH"/>
<feature type="region of interest" description="Disordered" evidence="6">
    <location>
        <begin position="769"/>
        <end position="827"/>
    </location>
</feature>
<feature type="domain" description="C2H2-type" evidence="7">
    <location>
        <begin position="1278"/>
        <end position="1306"/>
    </location>
</feature>
<dbReference type="Proteomes" id="UP000007110">
    <property type="component" value="Unassembled WGS sequence"/>
</dbReference>
<evidence type="ECO:0000256" key="3">
    <source>
        <dbReference type="ARBA" id="ARBA00022771"/>
    </source>
</evidence>
<feature type="domain" description="C2H2-type" evidence="7">
    <location>
        <begin position="1542"/>
        <end position="1570"/>
    </location>
</feature>
<feature type="compositionally biased region" description="Basic and acidic residues" evidence="6">
    <location>
        <begin position="150"/>
        <end position="174"/>
    </location>
</feature>
<evidence type="ECO:0000256" key="2">
    <source>
        <dbReference type="ARBA" id="ARBA00022737"/>
    </source>
</evidence>
<evidence type="ECO:0000313" key="9">
    <source>
        <dbReference type="Proteomes" id="UP000007110"/>
    </source>
</evidence>
<dbReference type="OrthoDB" id="3069995at2759"/>
<organism evidence="8 9">
    <name type="scientific">Strongylocentrotus purpuratus</name>
    <name type="common">Purple sea urchin</name>
    <dbReference type="NCBI Taxonomy" id="7668"/>
    <lineage>
        <taxon>Eukaryota</taxon>
        <taxon>Metazoa</taxon>
        <taxon>Echinodermata</taxon>
        <taxon>Eleutherozoa</taxon>
        <taxon>Echinozoa</taxon>
        <taxon>Echinoidea</taxon>
        <taxon>Euechinoidea</taxon>
        <taxon>Echinacea</taxon>
        <taxon>Camarodonta</taxon>
        <taxon>Echinidea</taxon>
        <taxon>Strongylocentrotidae</taxon>
        <taxon>Strongylocentrotus</taxon>
    </lineage>
</organism>
<dbReference type="PANTHER" id="PTHR46451">
    <property type="entry name" value="RAS-RESPONSIVE ELEMENT-BINDING PROTEIN 1"/>
    <property type="match status" value="1"/>
</dbReference>
<proteinExistence type="predicted"/>
<feature type="region of interest" description="Disordered" evidence="6">
    <location>
        <begin position="1867"/>
        <end position="1894"/>
    </location>
</feature>
<evidence type="ECO:0000256" key="6">
    <source>
        <dbReference type="SAM" id="MobiDB-lite"/>
    </source>
</evidence>
<feature type="compositionally biased region" description="Polar residues" evidence="6">
    <location>
        <begin position="1871"/>
        <end position="1889"/>
    </location>
</feature>
<feature type="region of interest" description="Disordered" evidence="6">
    <location>
        <begin position="1910"/>
        <end position="1940"/>
    </location>
</feature>
<dbReference type="RefSeq" id="XP_030831135.1">
    <property type="nucleotide sequence ID" value="XM_030975275.1"/>
</dbReference>
<dbReference type="SUPFAM" id="SSF57667">
    <property type="entry name" value="beta-beta-alpha zinc fingers"/>
    <property type="match status" value="8"/>
</dbReference>
<feature type="compositionally biased region" description="Polar residues" evidence="6">
    <location>
        <begin position="289"/>
        <end position="298"/>
    </location>
</feature>
<feature type="compositionally biased region" description="Polar residues" evidence="6">
    <location>
        <begin position="386"/>
        <end position="401"/>
    </location>
</feature>
<feature type="compositionally biased region" description="Basic and acidic residues" evidence="6">
    <location>
        <begin position="41"/>
        <end position="51"/>
    </location>
</feature>
<feature type="compositionally biased region" description="Basic and acidic residues" evidence="6">
    <location>
        <begin position="791"/>
        <end position="800"/>
    </location>
</feature>
<keyword evidence="3 5" id="KW-0863">Zinc-finger</keyword>
<feature type="domain" description="C2H2-type" evidence="7">
    <location>
        <begin position="962"/>
        <end position="989"/>
    </location>
</feature>
<protein>
    <recommendedName>
        <fullName evidence="7">C2H2-type domain-containing protein</fullName>
    </recommendedName>
</protein>
<dbReference type="GO" id="GO:0005634">
    <property type="term" value="C:nucleus"/>
    <property type="evidence" value="ECO:0000318"/>
    <property type="project" value="GO_Central"/>
</dbReference>
<dbReference type="FunFam" id="3.30.160.60:FF:000448">
    <property type="entry name" value="RE1-silencing transcription factor A"/>
    <property type="match status" value="1"/>
</dbReference>
<dbReference type="GO" id="GO:0001228">
    <property type="term" value="F:DNA-binding transcription activator activity, RNA polymerase II-specific"/>
    <property type="evidence" value="ECO:0000318"/>
    <property type="project" value="GO_Central"/>
</dbReference>
<feature type="region of interest" description="Disordered" evidence="6">
    <location>
        <begin position="33"/>
        <end position="300"/>
    </location>
</feature>
<feature type="region of interest" description="Disordered" evidence="6">
    <location>
        <begin position="572"/>
        <end position="596"/>
    </location>
</feature>
<dbReference type="Gene3D" id="3.30.160.60">
    <property type="entry name" value="Classic Zinc Finger"/>
    <property type="match status" value="12"/>
</dbReference>
<feature type="compositionally biased region" description="Polar residues" evidence="6">
    <location>
        <begin position="96"/>
        <end position="108"/>
    </location>
</feature>
<dbReference type="Pfam" id="PF00096">
    <property type="entry name" value="zf-C2H2"/>
    <property type="match status" value="8"/>
</dbReference>
<feature type="region of interest" description="Disordered" evidence="6">
    <location>
        <begin position="1711"/>
        <end position="1750"/>
    </location>
</feature>
<dbReference type="InterPro" id="IPR013087">
    <property type="entry name" value="Znf_C2H2_type"/>
</dbReference>
<feature type="domain" description="C2H2-type" evidence="7">
    <location>
        <begin position="1829"/>
        <end position="1857"/>
    </location>
</feature>
<evidence type="ECO:0000259" key="7">
    <source>
        <dbReference type="PROSITE" id="PS50157"/>
    </source>
</evidence>
<accession>A0A7M7N4I2</accession>
<feature type="domain" description="C2H2-type" evidence="7">
    <location>
        <begin position="1250"/>
        <end position="1277"/>
    </location>
</feature>
<feature type="domain" description="C2H2-type" evidence="7">
    <location>
        <begin position="1102"/>
        <end position="1130"/>
    </location>
</feature>
<reference evidence="9" key="1">
    <citation type="submission" date="2015-02" db="EMBL/GenBank/DDBJ databases">
        <title>Genome sequencing for Strongylocentrotus purpuratus.</title>
        <authorList>
            <person name="Murali S."/>
            <person name="Liu Y."/>
            <person name="Vee V."/>
            <person name="English A."/>
            <person name="Wang M."/>
            <person name="Skinner E."/>
            <person name="Han Y."/>
            <person name="Muzny D.M."/>
            <person name="Worley K.C."/>
            <person name="Gibbs R.A."/>
        </authorList>
    </citation>
    <scope>NUCLEOTIDE SEQUENCE</scope>
</reference>
<keyword evidence="4" id="KW-0862">Zinc</keyword>
<dbReference type="CTD" id="6239"/>
<dbReference type="FunFam" id="3.30.160.60:FF:001788">
    <property type="entry name" value="ras-responsive element-binding protein 1"/>
    <property type="match status" value="1"/>
</dbReference>
<feature type="domain" description="C2H2-type" evidence="7">
    <location>
        <begin position="1018"/>
        <end position="1046"/>
    </location>
</feature>
<feature type="region of interest" description="Disordered" evidence="6">
    <location>
        <begin position="492"/>
        <end position="555"/>
    </location>
</feature>
<feature type="compositionally biased region" description="Acidic residues" evidence="6">
    <location>
        <begin position="137"/>
        <end position="149"/>
    </location>
</feature>
<reference evidence="8" key="2">
    <citation type="submission" date="2021-01" db="UniProtKB">
        <authorList>
            <consortium name="EnsemblMetazoa"/>
        </authorList>
    </citation>
    <scope>IDENTIFICATION</scope>
</reference>
<feature type="region of interest" description="Disordered" evidence="6">
    <location>
        <begin position="340"/>
        <end position="407"/>
    </location>
</feature>
<dbReference type="GO" id="GO:0008270">
    <property type="term" value="F:zinc ion binding"/>
    <property type="evidence" value="ECO:0007669"/>
    <property type="project" value="UniProtKB-KW"/>
</dbReference>
<feature type="domain" description="C2H2-type" evidence="7">
    <location>
        <begin position="990"/>
        <end position="1017"/>
    </location>
</feature>
<feature type="domain" description="C2H2-type" evidence="7">
    <location>
        <begin position="608"/>
        <end position="635"/>
    </location>
</feature>
<feature type="compositionally biased region" description="Polar residues" evidence="6">
    <location>
        <begin position="777"/>
        <end position="789"/>
    </location>
</feature>
<feature type="domain" description="C2H2-type" evidence="7">
    <location>
        <begin position="1514"/>
        <end position="1541"/>
    </location>
</feature>
<evidence type="ECO:0000256" key="4">
    <source>
        <dbReference type="ARBA" id="ARBA00022833"/>
    </source>
</evidence>
<evidence type="ECO:0000313" key="8">
    <source>
        <dbReference type="EnsemblMetazoa" id="XP_030831135"/>
    </source>
</evidence>
<dbReference type="InterPro" id="IPR036236">
    <property type="entry name" value="Znf_C2H2_sf"/>
</dbReference>
<dbReference type="EnsemblMetazoa" id="XM_030975275">
    <property type="protein sequence ID" value="XP_030831135"/>
    <property type="gene ID" value="LOC578691"/>
</dbReference>
<dbReference type="SMART" id="SM00355">
    <property type="entry name" value="ZnF_C2H2"/>
    <property type="match status" value="18"/>
</dbReference>
<feature type="domain" description="C2H2-type" evidence="7">
    <location>
        <begin position="415"/>
        <end position="442"/>
    </location>
</feature>
<feature type="domain" description="C2H2-type" evidence="7">
    <location>
        <begin position="1801"/>
        <end position="1828"/>
    </location>
</feature>
<feature type="domain" description="C2H2-type" evidence="7">
    <location>
        <begin position="1072"/>
        <end position="1099"/>
    </location>
</feature>